<dbReference type="AlphaFoldDB" id="A0AB34JIZ1"/>
<accession>A0AB34JIZ1</accession>
<reference evidence="1 2" key="1">
    <citation type="journal article" date="2024" name="Science">
        <title>Giant polyketide synthase enzymes in the biosynthesis of giant marine polyether toxins.</title>
        <authorList>
            <person name="Fallon T.R."/>
            <person name="Shende V.V."/>
            <person name="Wierzbicki I.H."/>
            <person name="Pendleton A.L."/>
            <person name="Watervoot N.F."/>
            <person name="Auber R.P."/>
            <person name="Gonzalez D.J."/>
            <person name="Wisecaver J.H."/>
            <person name="Moore B.S."/>
        </authorList>
    </citation>
    <scope>NUCLEOTIDE SEQUENCE [LARGE SCALE GENOMIC DNA]</scope>
    <source>
        <strain evidence="1 2">12B1</strain>
    </source>
</reference>
<dbReference type="Proteomes" id="UP001515480">
    <property type="component" value="Unassembled WGS sequence"/>
</dbReference>
<proteinExistence type="predicted"/>
<organism evidence="1 2">
    <name type="scientific">Prymnesium parvum</name>
    <name type="common">Toxic golden alga</name>
    <dbReference type="NCBI Taxonomy" id="97485"/>
    <lineage>
        <taxon>Eukaryota</taxon>
        <taxon>Haptista</taxon>
        <taxon>Haptophyta</taxon>
        <taxon>Prymnesiophyceae</taxon>
        <taxon>Prymnesiales</taxon>
        <taxon>Prymnesiaceae</taxon>
        <taxon>Prymnesium</taxon>
    </lineage>
</organism>
<sequence>MRCAISRPLNNYSWLMEQRPVDFLMESRGVEDRFAFMNSNCSMLHKQCISWQRDLIPSWPACCEAHYRACLGSLASRDQCVTVENACVLLDGDTVRVSTPSTTAAPRMTVFKKRRPDADAYRLPLPLLTRAAGSDLVRCSAARRLGNATLISPVFATNYGETVLGSIYPLSSHEPTKALLVAGSLKLRRTWAAARQFWLELLGGGLSCTMLAHGCAR</sequence>
<evidence type="ECO:0000313" key="2">
    <source>
        <dbReference type="Proteomes" id="UP001515480"/>
    </source>
</evidence>
<comment type="caution">
    <text evidence="1">The sequence shown here is derived from an EMBL/GenBank/DDBJ whole genome shotgun (WGS) entry which is preliminary data.</text>
</comment>
<name>A0AB34JIZ1_PRYPA</name>
<keyword evidence="2" id="KW-1185">Reference proteome</keyword>
<protein>
    <submittedName>
        <fullName evidence="1">Uncharacterized protein</fullName>
    </submittedName>
</protein>
<dbReference type="EMBL" id="JBGBPQ010000007">
    <property type="protein sequence ID" value="KAL1521879.1"/>
    <property type="molecule type" value="Genomic_DNA"/>
</dbReference>
<gene>
    <name evidence="1" type="ORF">AB1Y20_021530</name>
</gene>
<evidence type="ECO:0000313" key="1">
    <source>
        <dbReference type="EMBL" id="KAL1521879.1"/>
    </source>
</evidence>